<reference evidence="5 6" key="1">
    <citation type="submission" date="2019-12" db="EMBL/GenBank/DDBJ databases">
        <title>Draft genome sequencing of Halomonas icarensis D1-1.</title>
        <authorList>
            <person name="Pandiyan K."/>
            <person name="Kushwaha P."/>
            <person name="Gowdham M."/>
            <person name="Chakdar H."/>
            <person name="Singh A."/>
            <person name="Kumar M."/>
            <person name="Saxena A.K."/>
        </authorList>
    </citation>
    <scope>NUCLEOTIDE SEQUENCE [LARGE SCALE GENOMIC DNA]</scope>
    <source>
        <strain evidence="5 6">D1-1</strain>
    </source>
</reference>
<dbReference type="Gene3D" id="3.40.980.10">
    <property type="entry name" value="MoaB/Mog-like domain"/>
    <property type="match status" value="1"/>
</dbReference>
<dbReference type="InterPro" id="IPR036425">
    <property type="entry name" value="MoaB/Mog-like_dom_sf"/>
</dbReference>
<organism evidence="5 6">
    <name type="scientific">Halomonas icarae</name>
    <dbReference type="NCBI Taxonomy" id="2691040"/>
    <lineage>
        <taxon>Bacteria</taxon>
        <taxon>Pseudomonadati</taxon>
        <taxon>Pseudomonadota</taxon>
        <taxon>Gammaproteobacteria</taxon>
        <taxon>Oceanospirillales</taxon>
        <taxon>Halomonadaceae</taxon>
        <taxon>Halomonas</taxon>
    </lineage>
</organism>
<proteinExistence type="inferred from homology"/>
<dbReference type="InterPro" id="IPR012245">
    <property type="entry name" value="MoaB"/>
</dbReference>
<dbReference type="NCBIfam" id="TIGR00177">
    <property type="entry name" value="molyb_syn"/>
    <property type="match status" value="1"/>
</dbReference>
<dbReference type="RefSeq" id="WP_161422903.1">
    <property type="nucleotide sequence ID" value="NZ_JARWMY010000012.1"/>
</dbReference>
<dbReference type="EMBL" id="WUTS01000001">
    <property type="protein sequence ID" value="NAW12415.1"/>
    <property type="molecule type" value="Genomic_DNA"/>
</dbReference>
<feature type="domain" description="MoaB/Mog" evidence="4">
    <location>
        <begin position="16"/>
        <end position="160"/>
    </location>
</feature>
<dbReference type="PANTHER" id="PTHR43232:SF2">
    <property type="entry name" value="MOLYBDENUM COFACTOR BIOSYNTHESIS PROTEIN B"/>
    <property type="match status" value="1"/>
</dbReference>
<dbReference type="GO" id="GO:0005829">
    <property type="term" value="C:cytosol"/>
    <property type="evidence" value="ECO:0007669"/>
    <property type="project" value="TreeGrafter"/>
</dbReference>
<evidence type="ECO:0000256" key="1">
    <source>
        <dbReference type="ARBA" id="ARBA00015262"/>
    </source>
</evidence>
<dbReference type="InterPro" id="IPR013484">
    <property type="entry name" value="MoaB_proteobac"/>
</dbReference>
<comment type="pathway">
    <text evidence="2">Cofactor biosynthesis; molybdopterin biosynthesis.</text>
</comment>
<gene>
    <name evidence="5" type="primary">moaB</name>
    <name evidence="5" type="ORF">GRB80_06115</name>
</gene>
<evidence type="ECO:0000313" key="5">
    <source>
        <dbReference type="EMBL" id="NAW12415.1"/>
    </source>
</evidence>
<evidence type="ECO:0000256" key="2">
    <source>
        <dbReference type="PIRNR" id="PIRNR006443"/>
    </source>
</evidence>
<evidence type="ECO:0000313" key="6">
    <source>
        <dbReference type="Proteomes" id="UP000448235"/>
    </source>
</evidence>
<keyword evidence="2" id="KW-0501">Molybdenum cofactor biosynthesis</keyword>
<dbReference type="CDD" id="cd00886">
    <property type="entry name" value="MogA_MoaB"/>
    <property type="match status" value="1"/>
</dbReference>
<sequence length="201" mass="21196">MSHVSANTPFAPLGIAVLTVSDTRGFAEDGSGDLLSARLTDAGHTLVERCIVPDDIYRIRAVVSKWVVRDDIQVVLVNGGTGFTTRDTTPEALAPLFDKAVDGYGELFRHLSLATIGTSTIQSRAVAGLIDRTLVFAMPGSPKACATAWDGILLEQLDARTRPCNFVAMVLPHGSSCASRQPEAAPGEALSETESGEEIGA</sequence>
<dbReference type="NCBIfam" id="TIGR02667">
    <property type="entry name" value="moaB_proteo"/>
    <property type="match status" value="1"/>
</dbReference>
<dbReference type="SUPFAM" id="SSF53218">
    <property type="entry name" value="Molybdenum cofactor biosynthesis proteins"/>
    <property type="match status" value="1"/>
</dbReference>
<comment type="function">
    <text evidence="2">May be involved in the biosynthesis of molybdopterin.</text>
</comment>
<dbReference type="GO" id="GO:0006777">
    <property type="term" value="P:Mo-molybdopterin cofactor biosynthetic process"/>
    <property type="evidence" value="ECO:0007669"/>
    <property type="project" value="UniProtKB-UniRule"/>
</dbReference>
<evidence type="ECO:0000256" key="3">
    <source>
        <dbReference type="SAM" id="MobiDB-lite"/>
    </source>
</evidence>
<dbReference type="SMART" id="SM00852">
    <property type="entry name" value="MoCF_biosynth"/>
    <property type="match status" value="1"/>
</dbReference>
<protein>
    <recommendedName>
        <fullName evidence="1 2">Molybdenum cofactor biosynthesis protein B</fullName>
    </recommendedName>
</protein>
<comment type="similarity">
    <text evidence="2">Belongs to the MoaB/Mog family.</text>
</comment>
<dbReference type="PANTHER" id="PTHR43232">
    <property type="entry name" value="MOLYBDENUM COFACTOR BIOSYNTHESIS PROTEIN B"/>
    <property type="match status" value="1"/>
</dbReference>
<dbReference type="UniPathway" id="UPA00344"/>
<dbReference type="InterPro" id="IPR001453">
    <property type="entry name" value="MoaB/Mog_dom"/>
</dbReference>
<accession>A0A7X4VY75</accession>
<comment type="caution">
    <text evidence="5">The sequence shown here is derived from an EMBL/GenBank/DDBJ whole genome shotgun (WGS) entry which is preliminary data.</text>
</comment>
<dbReference type="Pfam" id="PF00994">
    <property type="entry name" value="MoCF_biosynth"/>
    <property type="match status" value="1"/>
</dbReference>
<dbReference type="Proteomes" id="UP000448235">
    <property type="component" value="Unassembled WGS sequence"/>
</dbReference>
<name>A0A7X4VY75_9GAMM</name>
<keyword evidence="6" id="KW-1185">Reference proteome</keyword>
<evidence type="ECO:0000259" key="4">
    <source>
        <dbReference type="SMART" id="SM00852"/>
    </source>
</evidence>
<dbReference type="AlphaFoldDB" id="A0A7X4VY75"/>
<feature type="region of interest" description="Disordered" evidence="3">
    <location>
        <begin position="176"/>
        <end position="201"/>
    </location>
</feature>
<dbReference type="PIRSF" id="PIRSF006443">
    <property type="entry name" value="MoaB"/>
    <property type="match status" value="1"/>
</dbReference>